<name>A0A9E7EJ86_9LILI</name>
<dbReference type="AlphaFoldDB" id="A0A9E7EJ86"/>
<evidence type="ECO:0000259" key="2">
    <source>
        <dbReference type="Pfam" id="PF11955"/>
    </source>
</evidence>
<sequence>MRPNFDVRLPPGFFLKKEMREWTRDWLELPYVSPYADASGLYPASPEMEKRSVGVLHEVLSLTLLKRMAVPIIGKFSEEFRLSNAFANAFTRHPGIFYVSLKGGIKTAMLREAYDRGELVDRDPLLEVKDRFVEILDEGHKEYLERINTKRETMQKDLELMARKNAELPEDEEESAETKQPL</sequence>
<feature type="domain" description="PORR" evidence="2">
    <location>
        <begin position="2"/>
        <end position="140"/>
    </location>
</feature>
<keyword evidence="4" id="KW-1185">Reference proteome</keyword>
<dbReference type="EMBL" id="CP097503">
    <property type="protein sequence ID" value="URD78490.1"/>
    <property type="molecule type" value="Genomic_DNA"/>
</dbReference>
<reference evidence="3" key="1">
    <citation type="submission" date="2022-05" db="EMBL/GenBank/DDBJ databases">
        <title>The Musa troglodytarum L. genome provides insights into the mechanism of non-climacteric behaviour and enrichment of carotenoids.</title>
        <authorList>
            <person name="Wang J."/>
        </authorList>
    </citation>
    <scope>NUCLEOTIDE SEQUENCE</scope>
    <source>
        <tissue evidence="3">Leaf</tissue>
    </source>
</reference>
<dbReference type="Proteomes" id="UP001055439">
    <property type="component" value="Chromosome 10"/>
</dbReference>
<dbReference type="GO" id="GO:0003723">
    <property type="term" value="F:RNA binding"/>
    <property type="evidence" value="ECO:0007669"/>
    <property type="project" value="InterPro"/>
</dbReference>
<evidence type="ECO:0000313" key="3">
    <source>
        <dbReference type="EMBL" id="URD78490.1"/>
    </source>
</evidence>
<gene>
    <name evidence="3" type="ORF">MUK42_19882</name>
</gene>
<evidence type="ECO:0000256" key="1">
    <source>
        <dbReference type="SAM" id="MobiDB-lite"/>
    </source>
</evidence>
<dbReference type="OrthoDB" id="1898154at2759"/>
<dbReference type="Pfam" id="PF11955">
    <property type="entry name" value="PORR"/>
    <property type="match status" value="1"/>
</dbReference>
<accession>A0A9E7EJ86</accession>
<organism evidence="3 4">
    <name type="scientific">Musa troglodytarum</name>
    <name type="common">fe'i banana</name>
    <dbReference type="NCBI Taxonomy" id="320322"/>
    <lineage>
        <taxon>Eukaryota</taxon>
        <taxon>Viridiplantae</taxon>
        <taxon>Streptophyta</taxon>
        <taxon>Embryophyta</taxon>
        <taxon>Tracheophyta</taxon>
        <taxon>Spermatophyta</taxon>
        <taxon>Magnoliopsida</taxon>
        <taxon>Liliopsida</taxon>
        <taxon>Zingiberales</taxon>
        <taxon>Musaceae</taxon>
        <taxon>Musa</taxon>
    </lineage>
</organism>
<dbReference type="InterPro" id="IPR021099">
    <property type="entry name" value="PORR_domain"/>
</dbReference>
<proteinExistence type="predicted"/>
<dbReference type="PANTHER" id="PTHR31476:SF3">
    <property type="entry name" value="UBIQUITIN CARBOXYL-TERMINAL HYDROLASE FAMILY PROTEIN"/>
    <property type="match status" value="1"/>
</dbReference>
<evidence type="ECO:0000313" key="4">
    <source>
        <dbReference type="Proteomes" id="UP001055439"/>
    </source>
</evidence>
<protein>
    <submittedName>
        <fullName evidence="3">Plant organelle RNA recognition domain</fullName>
    </submittedName>
</protein>
<dbReference type="InterPro" id="IPR045040">
    <property type="entry name" value="PORR_fam"/>
</dbReference>
<feature type="region of interest" description="Disordered" evidence="1">
    <location>
        <begin position="162"/>
        <end position="182"/>
    </location>
</feature>
<dbReference type="PANTHER" id="PTHR31476">
    <property type="entry name" value="PROTEIN WHAT'S THIS FACTOR 1 HOMOLOG, CHLOROPLASTIC"/>
    <property type="match status" value="1"/>
</dbReference>